<reference evidence="1 2" key="1">
    <citation type="submission" date="2024-06" db="EMBL/GenBank/DDBJ databases">
        <authorList>
            <person name="Chen R.Y."/>
        </authorList>
    </citation>
    <scope>NUCLEOTIDE SEQUENCE [LARGE SCALE GENOMIC DNA]</scope>
    <source>
        <strain evidence="1 2">D2</strain>
    </source>
</reference>
<accession>A0ABV1RIH9</accession>
<keyword evidence="2" id="KW-1185">Reference proteome</keyword>
<comment type="caution">
    <text evidence="1">The sequence shown here is derived from an EMBL/GenBank/DDBJ whole genome shotgun (WGS) entry which is preliminary data.</text>
</comment>
<dbReference type="RefSeq" id="WP_143873722.1">
    <property type="nucleotide sequence ID" value="NZ_CP041661.1"/>
</dbReference>
<proteinExistence type="predicted"/>
<name>A0ABV1RIH9_9ALTE</name>
<evidence type="ECO:0000313" key="2">
    <source>
        <dbReference type="Proteomes" id="UP001467690"/>
    </source>
</evidence>
<dbReference type="EMBL" id="JBELOE010000228">
    <property type="protein sequence ID" value="MER2492744.1"/>
    <property type="molecule type" value="Genomic_DNA"/>
</dbReference>
<dbReference type="Pfam" id="PF07277">
    <property type="entry name" value="SapC"/>
    <property type="match status" value="1"/>
</dbReference>
<dbReference type="Proteomes" id="UP001467690">
    <property type="component" value="Unassembled WGS sequence"/>
</dbReference>
<organism evidence="1 2">
    <name type="scientific">Catenovulum sediminis</name>
    <dbReference type="NCBI Taxonomy" id="1740262"/>
    <lineage>
        <taxon>Bacteria</taxon>
        <taxon>Pseudomonadati</taxon>
        <taxon>Pseudomonadota</taxon>
        <taxon>Gammaproteobacteria</taxon>
        <taxon>Alteromonadales</taxon>
        <taxon>Alteromonadaceae</taxon>
        <taxon>Catenovulum</taxon>
    </lineage>
</organism>
<gene>
    <name evidence="1" type="ORF">ABS311_12735</name>
</gene>
<protein>
    <submittedName>
        <fullName evidence="1">SapC family protein</fullName>
    </submittedName>
</protein>
<sequence length="240" mass="26866">MSDYQILDPKTHAKLTVEPALIFANAHHQFAPICLAEVPQIAVNYPIFIAKHPNTGQFGLQAMLGLNAQENLFLQENTWQSAYVPLYFATQPFRLSVEQNDLSNAKVTVDVEHASVQAETGDALFDKNSNQSDILKKAIASLQQLFASIQHNQNFFNTLSNYELLERVQLNINANYSSNLSTSALYNINERALNKLSSAQTHELHQSGYLAACYLILASKLKVQSLINLKQHKLHEVENA</sequence>
<evidence type="ECO:0000313" key="1">
    <source>
        <dbReference type="EMBL" id="MER2492744.1"/>
    </source>
</evidence>
<dbReference type="InterPro" id="IPR010836">
    <property type="entry name" value="SapC"/>
</dbReference>